<dbReference type="PANTHER" id="PTHR47019:SF1">
    <property type="entry name" value="LIPID II FLIPPASE MURJ"/>
    <property type="match status" value="1"/>
</dbReference>
<name>A0A2N0BB01_9LEPT</name>
<dbReference type="AlphaFoldDB" id="A0A2N0BB01"/>
<evidence type="ECO:0000256" key="7">
    <source>
        <dbReference type="ARBA" id="ARBA00023136"/>
    </source>
</evidence>
<evidence type="ECO:0000256" key="5">
    <source>
        <dbReference type="ARBA" id="ARBA00022984"/>
    </source>
</evidence>
<keyword evidence="6 10" id="KW-1133">Transmembrane helix</keyword>
<keyword evidence="4" id="KW-0133">Cell shape</keyword>
<keyword evidence="2" id="KW-1003">Cell membrane</keyword>
<dbReference type="InterPro" id="IPR051050">
    <property type="entry name" value="Lipid_II_flippase_MurJ/MviN"/>
</dbReference>
<dbReference type="GO" id="GO:0008360">
    <property type="term" value="P:regulation of cell shape"/>
    <property type="evidence" value="ECO:0007669"/>
    <property type="project" value="UniProtKB-KW"/>
</dbReference>
<comment type="function">
    <text evidence="8">Involved in peptidoglycan biosynthesis. Transports lipid-linked peptidoglycan precursors from the inner to the outer leaflet of the cytoplasmic membrane.</text>
</comment>
<evidence type="ECO:0000256" key="9">
    <source>
        <dbReference type="ARBA" id="ARBA00061532"/>
    </source>
</evidence>
<evidence type="ECO:0000256" key="1">
    <source>
        <dbReference type="ARBA" id="ARBA00004651"/>
    </source>
</evidence>
<evidence type="ECO:0000256" key="6">
    <source>
        <dbReference type="ARBA" id="ARBA00022989"/>
    </source>
</evidence>
<comment type="subcellular location">
    <subcellularLocation>
        <location evidence="1">Cell membrane</location>
        <topology evidence="1">Multi-pass membrane protein</topology>
    </subcellularLocation>
</comment>
<dbReference type="GO" id="GO:0034204">
    <property type="term" value="P:lipid translocation"/>
    <property type="evidence" value="ECO:0007669"/>
    <property type="project" value="TreeGrafter"/>
</dbReference>
<dbReference type="InterPro" id="IPR004268">
    <property type="entry name" value="MurJ"/>
</dbReference>
<comment type="caution">
    <text evidence="11">The sequence shown here is derived from an EMBL/GenBank/DDBJ whole genome shotgun (WGS) entry which is preliminary data.</text>
</comment>
<sequence>MIGVALATTILPALLQSLKRGELGSVGKELSGALEFAVFLTVPAALGMVFLAGPILDAIYYGGRWDHIATHTATLPLIFYSTAIPFFSVNKILISSYYAFQDTKTPLKIQSVSFAINIILNLVLVWFLKHSAIALSSAISASITFLLLGVFLRKHEVEFPWAGLLKKISKMAVPFLLLGSYLFFYKIFVYSPVLNYLESGGIGYAMSARIDLGAAIVPAVFLFFASSLLFKVDGIYLLAGKIRKKRGNV</sequence>
<evidence type="ECO:0000256" key="8">
    <source>
        <dbReference type="ARBA" id="ARBA00060041"/>
    </source>
</evidence>
<evidence type="ECO:0000313" key="11">
    <source>
        <dbReference type="EMBL" id="PJZ93715.1"/>
    </source>
</evidence>
<feature type="transmembrane region" description="Helical" evidence="10">
    <location>
        <begin position="133"/>
        <end position="152"/>
    </location>
</feature>
<dbReference type="GO" id="GO:0009252">
    <property type="term" value="P:peptidoglycan biosynthetic process"/>
    <property type="evidence" value="ECO:0007669"/>
    <property type="project" value="UniProtKB-KW"/>
</dbReference>
<dbReference type="EMBL" id="NPEF01000047">
    <property type="protein sequence ID" value="PJZ93715.1"/>
    <property type="molecule type" value="Genomic_DNA"/>
</dbReference>
<feature type="transmembrane region" description="Helical" evidence="10">
    <location>
        <begin position="173"/>
        <end position="193"/>
    </location>
</feature>
<evidence type="ECO:0000256" key="3">
    <source>
        <dbReference type="ARBA" id="ARBA00022692"/>
    </source>
</evidence>
<accession>A0A2N0BB01</accession>
<proteinExistence type="inferred from homology"/>
<reference evidence="11" key="1">
    <citation type="submission" date="2017-07" db="EMBL/GenBank/DDBJ databases">
        <title>Leptospira spp. isolated from tropical soils.</title>
        <authorList>
            <person name="Thibeaux R."/>
            <person name="Iraola G."/>
            <person name="Ferres I."/>
            <person name="Bierque E."/>
            <person name="Girault D."/>
            <person name="Soupe-Gilbert M.-E."/>
            <person name="Picardeau M."/>
            <person name="Goarant C."/>
        </authorList>
    </citation>
    <scope>NUCLEOTIDE SEQUENCE [LARGE SCALE GENOMIC DNA]</scope>
    <source>
        <strain evidence="11">ATI7-C-A5</strain>
    </source>
</reference>
<feature type="transmembrane region" description="Helical" evidence="10">
    <location>
        <begin position="109"/>
        <end position="127"/>
    </location>
</feature>
<dbReference type="GO" id="GO:0015648">
    <property type="term" value="F:lipid-linked peptidoglycan transporter activity"/>
    <property type="evidence" value="ECO:0007669"/>
    <property type="project" value="TreeGrafter"/>
</dbReference>
<organism evidence="11">
    <name type="scientific">Leptospira ellisii</name>
    <dbReference type="NCBI Taxonomy" id="2023197"/>
    <lineage>
        <taxon>Bacteria</taxon>
        <taxon>Pseudomonadati</taxon>
        <taxon>Spirochaetota</taxon>
        <taxon>Spirochaetia</taxon>
        <taxon>Leptospirales</taxon>
        <taxon>Leptospiraceae</taxon>
        <taxon>Leptospira</taxon>
    </lineage>
</organism>
<dbReference type="Pfam" id="PF03023">
    <property type="entry name" value="MurJ"/>
    <property type="match status" value="1"/>
</dbReference>
<dbReference type="PANTHER" id="PTHR47019">
    <property type="entry name" value="LIPID II FLIPPASE MURJ"/>
    <property type="match status" value="1"/>
</dbReference>
<evidence type="ECO:0000256" key="4">
    <source>
        <dbReference type="ARBA" id="ARBA00022960"/>
    </source>
</evidence>
<comment type="similarity">
    <text evidence="9">Belongs to the MurJ/MviN family.</text>
</comment>
<keyword evidence="3 10" id="KW-0812">Transmembrane</keyword>
<feature type="transmembrane region" description="Helical" evidence="10">
    <location>
        <begin position="36"/>
        <end position="56"/>
    </location>
</feature>
<keyword evidence="5" id="KW-0573">Peptidoglycan synthesis</keyword>
<protein>
    <submittedName>
        <fullName evidence="11">Uncharacterized protein</fullName>
    </submittedName>
</protein>
<evidence type="ECO:0000256" key="2">
    <source>
        <dbReference type="ARBA" id="ARBA00022475"/>
    </source>
</evidence>
<dbReference type="GO" id="GO:0005886">
    <property type="term" value="C:plasma membrane"/>
    <property type="evidence" value="ECO:0007669"/>
    <property type="project" value="UniProtKB-SubCell"/>
</dbReference>
<keyword evidence="7 10" id="KW-0472">Membrane</keyword>
<gene>
    <name evidence="11" type="ORF">CH379_06290</name>
</gene>
<evidence type="ECO:0000256" key="10">
    <source>
        <dbReference type="SAM" id="Phobius"/>
    </source>
</evidence>
<feature type="transmembrane region" description="Helical" evidence="10">
    <location>
        <begin position="213"/>
        <end position="239"/>
    </location>
</feature>